<protein>
    <recommendedName>
        <fullName evidence="2">Zn(2)-C6 fungal-type domain-containing protein</fullName>
    </recommendedName>
</protein>
<accession>A0A317XRR4</accession>
<dbReference type="Pfam" id="PF00172">
    <property type="entry name" value="Zn_clus"/>
    <property type="match status" value="1"/>
</dbReference>
<dbReference type="GO" id="GO:0000981">
    <property type="term" value="F:DNA-binding transcription factor activity, RNA polymerase II-specific"/>
    <property type="evidence" value="ECO:0007669"/>
    <property type="project" value="InterPro"/>
</dbReference>
<dbReference type="SUPFAM" id="SSF57701">
    <property type="entry name" value="Zn2/Cys6 DNA-binding domain"/>
    <property type="match status" value="1"/>
</dbReference>
<proteinExistence type="predicted"/>
<dbReference type="PANTHER" id="PTHR47655:SF2">
    <property type="entry name" value="QUINIC ACID UTILIZATION ACTIVATOR"/>
    <property type="match status" value="1"/>
</dbReference>
<dbReference type="GO" id="GO:0008270">
    <property type="term" value="F:zinc ion binding"/>
    <property type="evidence" value="ECO:0007669"/>
    <property type="project" value="InterPro"/>
</dbReference>
<evidence type="ECO:0000313" key="4">
    <source>
        <dbReference type="Proteomes" id="UP000246740"/>
    </source>
</evidence>
<name>A0A317XRR4_9BASI</name>
<dbReference type="SMART" id="SM00066">
    <property type="entry name" value="GAL4"/>
    <property type="match status" value="1"/>
</dbReference>
<dbReference type="STRING" id="1882483.A0A317XRR4"/>
<feature type="domain" description="Zn(2)-C6 fungal-type" evidence="2">
    <location>
        <begin position="8"/>
        <end position="38"/>
    </location>
</feature>
<organism evidence="3 4">
    <name type="scientific">Testicularia cyperi</name>
    <dbReference type="NCBI Taxonomy" id="1882483"/>
    <lineage>
        <taxon>Eukaryota</taxon>
        <taxon>Fungi</taxon>
        <taxon>Dikarya</taxon>
        <taxon>Basidiomycota</taxon>
        <taxon>Ustilaginomycotina</taxon>
        <taxon>Ustilaginomycetes</taxon>
        <taxon>Ustilaginales</taxon>
        <taxon>Anthracoideaceae</taxon>
        <taxon>Testicularia</taxon>
    </lineage>
</organism>
<dbReference type="GO" id="GO:0045944">
    <property type="term" value="P:positive regulation of transcription by RNA polymerase II"/>
    <property type="evidence" value="ECO:0007669"/>
    <property type="project" value="TreeGrafter"/>
</dbReference>
<dbReference type="OrthoDB" id="2123952at2759"/>
<dbReference type="InterPro" id="IPR036864">
    <property type="entry name" value="Zn2-C6_fun-type_DNA-bd_sf"/>
</dbReference>
<feature type="compositionally biased region" description="Low complexity" evidence="1">
    <location>
        <begin position="194"/>
        <end position="213"/>
    </location>
</feature>
<keyword evidence="4" id="KW-1185">Reference proteome</keyword>
<feature type="compositionally biased region" description="Acidic residues" evidence="1">
    <location>
        <begin position="137"/>
        <end position="147"/>
    </location>
</feature>
<dbReference type="Gene3D" id="4.10.240.10">
    <property type="entry name" value="Zn(2)-C6 fungal-type DNA-binding domain"/>
    <property type="match status" value="1"/>
</dbReference>
<feature type="non-terminal residue" evidence="3">
    <location>
        <position position="251"/>
    </location>
</feature>
<evidence type="ECO:0000256" key="1">
    <source>
        <dbReference type="SAM" id="MobiDB-lite"/>
    </source>
</evidence>
<feature type="region of interest" description="Disordered" evidence="1">
    <location>
        <begin position="163"/>
        <end position="251"/>
    </location>
</feature>
<gene>
    <name evidence="3" type="ORF">BCV70DRAFT_152919</name>
</gene>
<dbReference type="PANTHER" id="PTHR47655">
    <property type="entry name" value="QUINIC ACID UTILIZATION ACTIVATOR"/>
    <property type="match status" value="1"/>
</dbReference>
<dbReference type="EMBL" id="KZ819193">
    <property type="protein sequence ID" value="PWY99990.1"/>
    <property type="molecule type" value="Genomic_DNA"/>
</dbReference>
<feature type="non-terminal residue" evidence="3">
    <location>
        <position position="1"/>
    </location>
</feature>
<dbReference type="Proteomes" id="UP000246740">
    <property type="component" value="Unassembled WGS sequence"/>
</dbReference>
<dbReference type="InParanoid" id="A0A317XRR4"/>
<dbReference type="InterPro" id="IPR052783">
    <property type="entry name" value="Metabolic/Drug-Res_Regulator"/>
</dbReference>
<dbReference type="CDD" id="cd00067">
    <property type="entry name" value="GAL4"/>
    <property type="match status" value="1"/>
</dbReference>
<feature type="region of interest" description="Disordered" evidence="1">
    <location>
        <begin position="128"/>
        <end position="147"/>
    </location>
</feature>
<feature type="compositionally biased region" description="Basic and acidic residues" evidence="1">
    <location>
        <begin position="168"/>
        <end position="193"/>
    </location>
</feature>
<dbReference type="InterPro" id="IPR001138">
    <property type="entry name" value="Zn2Cys6_DnaBD"/>
</dbReference>
<dbReference type="PROSITE" id="PS50048">
    <property type="entry name" value="ZN2_CY6_FUNGAL_2"/>
    <property type="match status" value="1"/>
</dbReference>
<reference evidence="3 4" key="1">
    <citation type="journal article" date="2018" name="Mol. Biol. Evol.">
        <title>Broad Genomic Sampling Reveals a Smut Pathogenic Ancestry of the Fungal Clade Ustilaginomycotina.</title>
        <authorList>
            <person name="Kijpornyongpan T."/>
            <person name="Mondo S.J."/>
            <person name="Barry K."/>
            <person name="Sandor L."/>
            <person name="Lee J."/>
            <person name="Lipzen A."/>
            <person name="Pangilinan J."/>
            <person name="LaButti K."/>
            <person name="Hainaut M."/>
            <person name="Henrissat B."/>
            <person name="Grigoriev I.V."/>
            <person name="Spatafora J.W."/>
            <person name="Aime M.C."/>
        </authorList>
    </citation>
    <scope>NUCLEOTIDE SEQUENCE [LARGE SCALE GENOMIC DNA]</scope>
    <source>
        <strain evidence="3 4">MCA 3645</strain>
    </source>
</reference>
<evidence type="ECO:0000259" key="2">
    <source>
        <dbReference type="PROSITE" id="PS50048"/>
    </source>
</evidence>
<sequence length="251" mass="28031">KRKRVSRACDQCFAKKDRCDGGTPVCSYCRSLDRECTYLRPERKRGPTQGLRPKLETRIAALETVIGYVLSSKDRLDIHDQSRLATALLESSDDQKAAWRDGWTNSRLKSMLDAPWSLTEDLVHLLQHQQRHAGPEQTEELDSESDYSEVDLAMPPLSTSLVARHAQRGRDHHRDEDGDHDLSSASSSRRESHSSILPLLSSGKGGSSLNRGLVPKGTDPNAALGGFQIEFGGNEDDEHWVRDFMPPANRS</sequence>
<dbReference type="AlphaFoldDB" id="A0A317XRR4"/>
<evidence type="ECO:0000313" key="3">
    <source>
        <dbReference type="EMBL" id="PWY99990.1"/>
    </source>
</evidence>